<dbReference type="RefSeq" id="WP_257700591.1">
    <property type="nucleotide sequence ID" value="NZ_CP102451.1"/>
</dbReference>
<dbReference type="PANTHER" id="PTHR34298:SF2">
    <property type="entry name" value="SEGREGATION AND CONDENSATION PROTEIN B"/>
    <property type="match status" value="1"/>
</dbReference>
<dbReference type="InterPro" id="IPR036390">
    <property type="entry name" value="WH_DNA-bd_sf"/>
</dbReference>
<evidence type="ECO:0000256" key="3">
    <source>
        <dbReference type="ARBA" id="ARBA00022829"/>
    </source>
</evidence>
<dbReference type="InterPro" id="IPR036388">
    <property type="entry name" value="WH-like_DNA-bd_sf"/>
</dbReference>
<protein>
    <recommendedName>
        <fullName evidence="5">Segregation and condensation protein B</fullName>
    </recommendedName>
</protein>
<evidence type="ECO:0000313" key="6">
    <source>
        <dbReference type="EMBL" id="UUV99554.1"/>
    </source>
</evidence>
<dbReference type="PANTHER" id="PTHR34298">
    <property type="entry name" value="SEGREGATION AND CONDENSATION PROTEIN B"/>
    <property type="match status" value="1"/>
</dbReference>
<reference evidence="6" key="2">
    <citation type="submission" date="2022-08" db="EMBL/GenBank/DDBJ databases">
        <authorList>
            <person name="Poehlein A."/>
            <person name="Guzman J."/>
            <person name="Daniel R."/>
            <person name="Vilcinskas A."/>
        </authorList>
    </citation>
    <scope>NUCLEOTIDE SEQUENCE</scope>
    <source>
        <strain evidence="6">G314FT</strain>
    </source>
</reference>
<comment type="subunit">
    <text evidence="5">Homodimer. Homodimerization may be required to stabilize the binding of ScpA to the Smc head domains. Component of a cohesin-like complex composed of ScpA, ScpB and the Smc homodimer, in which ScpA and ScpB bind to the head domain of Smc. The presence of the three proteins is required for the association of the complex with DNA.</text>
</comment>
<organism evidence="6 7">
    <name type="scientific">Vagococcus luciliae</name>
    <dbReference type="NCBI Taxonomy" id="2920380"/>
    <lineage>
        <taxon>Bacteria</taxon>
        <taxon>Bacillati</taxon>
        <taxon>Bacillota</taxon>
        <taxon>Bacilli</taxon>
        <taxon>Lactobacillales</taxon>
        <taxon>Enterococcaceae</taxon>
        <taxon>Vagococcus</taxon>
    </lineage>
</organism>
<dbReference type="Gene3D" id="1.10.10.10">
    <property type="entry name" value="Winged helix-like DNA-binding domain superfamily/Winged helix DNA-binding domain"/>
    <property type="match status" value="2"/>
</dbReference>
<keyword evidence="2 5" id="KW-0132">Cell division</keyword>
<dbReference type="PIRSF" id="PIRSF019345">
    <property type="entry name" value="ScpB"/>
    <property type="match status" value="1"/>
</dbReference>
<keyword evidence="4 5" id="KW-0131">Cell cycle</keyword>
<dbReference type="InterPro" id="IPR005234">
    <property type="entry name" value="ScpB_csome_segregation"/>
</dbReference>
<evidence type="ECO:0000313" key="7">
    <source>
        <dbReference type="Proteomes" id="UP001058273"/>
    </source>
</evidence>
<comment type="subcellular location">
    <subcellularLocation>
        <location evidence="5">Cytoplasm</location>
    </subcellularLocation>
    <text evidence="5">Associated with two foci at the outer edges of the nucleoid region in young cells, and at four foci within both cell halves in older cells.</text>
</comment>
<comment type="function">
    <text evidence="5">Participates in chromosomal partition during cell division. May act via the formation of a condensin-like complex containing Smc and ScpA that pull DNA away from mid-cell into both cell halves.</text>
</comment>
<keyword evidence="1 5" id="KW-0963">Cytoplasm</keyword>
<dbReference type="Pfam" id="PF04079">
    <property type="entry name" value="SMC_ScpB"/>
    <property type="match status" value="1"/>
</dbReference>
<keyword evidence="3 5" id="KW-0159">Chromosome partition</keyword>
<dbReference type="SUPFAM" id="SSF46785">
    <property type="entry name" value="Winged helix' DNA-binding domain"/>
    <property type="match status" value="2"/>
</dbReference>
<gene>
    <name evidence="5 6" type="primary">scpB</name>
    <name evidence="6" type="ORF">G314FT_17150</name>
</gene>
<reference evidence="6" key="1">
    <citation type="submission" date="2022-08" db="EMBL/GenBank/DDBJ databases">
        <title>Genome sequence of Vagococcus luciliae DSM 112651.</title>
        <authorList>
            <person name="Juan G."/>
            <person name="Anja P."/>
            <person name="Rolf D."/>
            <person name="Kampfer P."/>
            <person name="Vilcinskas A."/>
        </authorList>
    </citation>
    <scope>NUCLEOTIDE SEQUENCE</scope>
    <source>
        <strain evidence="6">G314FT</strain>
    </source>
</reference>
<keyword evidence="7" id="KW-1185">Reference proteome</keyword>
<comment type="similarity">
    <text evidence="5">Belongs to the ScpB family.</text>
</comment>
<sequence>MLVQKIEALLFVSGEEGIRISELSHITQETTADVYQAVEKLKEKYDIDTSSALTILEIGDRFMMTTKKKMAELLKHYAQSSVNQKLSKIALETLAIIAYKQPITRSEIEQIRGVQSSGSIQRLVHKQLIEEKGRVEGPGRAILYGTTAYFFDYFGLKSMDDLPDIHELDGELDEDNESTNLFFDRFKEQFDEKKEE</sequence>
<dbReference type="NCBIfam" id="TIGR00281">
    <property type="entry name" value="SMC-Scp complex subunit ScpB"/>
    <property type="match status" value="1"/>
</dbReference>
<evidence type="ECO:0000256" key="5">
    <source>
        <dbReference type="HAMAP-Rule" id="MF_01804"/>
    </source>
</evidence>
<dbReference type="HAMAP" id="MF_01804">
    <property type="entry name" value="ScpB"/>
    <property type="match status" value="1"/>
</dbReference>
<proteinExistence type="inferred from homology"/>
<accession>A0ABY5P0V6</accession>
<evidence type="ECO:0000256" key="2">
    <source>
        <dbReference type="ARBA" id="ARBA00022618"/>
    </source>
</evidence>
<evidence type="ECO:0000256" key="1">
    <source>
        <dbReference type="ARBA" id="ARBA00022490"/>
    </source>
</evidence>
<dbReference type="EMBL" id="CP102451">
    <property type="protein sequence ID" value="UUV99554.1"/>
    <property type="molecule type" value="Genomic_DNA"/>
</dbReference>
<evidence type="ECO:0000256" key="4">
    <source>
        <dbReference type="ARBA" id="ARBA00023306"/>
    </source>
</evidence>
<name>A0ABY5P0V6_9ENTE</name>
<dbReference type="Proteomes" id="UP001058273">
    <property type="component" value="Chromosome"/>
</dbReference>